<reference evidence="2 3" key="1">
    <citation type="submission" date="2018-06" db="EMBL/GenBank/DDBJ databases">
        <title>Novel Chryseobacterium species.</title>
        <authorList>
            <person name="Newman J."/>
            <person name="Hugo C."/>
            <person name="Oosthuizen L."/>
            <person name="Charimba G."/>
        </authorList>
    </citation>
    <scope>NUCLEOTIDE SEQUENCE [LARGE SCALE GENOMIC DNA]</scope>
    <source>
        <strain evidence="2 3">7_F195</strain>
    </source>
</reference>
<dbReference type="Pfam" id="PF04488">
    <property type="entry name" value="Gly_transf_sug"/>
    <property type="match status" value="1"/>
</dbReference>
<keyword evidence="3" id="KW-1185">Reference proteome</keyword>
<dbReference type="PANTHER" id="PTHR32385:SF15">
    <property type="entry name" value="INOSITOL PHOSPHOCERAMIDE MANNOSYLTRANSFERASE 1"/>
    <property type="match status" value="1"/>
</dbReference>
<dbReference type="GO" id="GO:0000030">
    <property type="term" value="F:mannosyltransferase activity"/>
    <property type="evidence" value="ECO:0007669"/>
    <property type="project" value="TreeGrafter"/>
</dbReference>
<dbReference type="AlphaFoldDB" id="A0A3D9B996"/>
<evidence type="ECO:0000256" key="1">
    <source>
        <dbReference type="ARBA" id="ARBA00022679"/>
    </source>
</evidence>
<evidence type="ECO:0000313" key="2">
    <source>
        <dbReference type="EMBL" id="REC50245.1"/>
    </source>
</evidence>
<dbReference type="InterPro" id="IPR007577">
    <property type="entry name" value="GlycoTrfase_DXD_sugar-bd_CS"/>
</dbReference>
<dbReference type="InterPro" id="IPR051706">
    <property type="entry name" value="Glycosyltransferase_domain"/>
</dbReference>
<organism evidence="2 3">
    <name type="scientific">Chryseobacterium pennipullorum</name>
    <dbReference type="NCBI Taxonomy" id="2258963"/>
    <lineage>
        <taxon>Bacteria</taxon>
        <taxon>Pseudomonadati</taxon>
        <taxon>Bacteroidota</taxon>
        <taxon>Flavobacteriia</taxon>
        <taxon>Flavobacteriales</taxon>
        <taxon>Weeksellaceae</taxon>
        <taxon>Chryseobacterium group</taxon>
        <taxon>Chryseobacterium</taxon>
    </lineage>
</organism>
<dbReference type="InterPro" id="IPR029044">
    <property type="entry name" value="Nucleotide-diphossugar_trans"/>
</dbReference>
<keyword evidence="1 2" id="KW-0808">Transferase</keyword>
<dbReference type="Gene3D" id="3.90.550.20">
    <property type="match status" value="1"/>
</dbReference>
<comment type="caution">
    <text evidence="2">The sequence shown here is derived from an EMBL/GenBank/DDBJ whole genome shotgun (WGS) entry which is preliminary data.</text>
</comment>
<sequence length="218" mass="26621">MPVPKQIFQTFRTEKLPLITRYYIWRMKRKNPEYQYFFYTDRDIEKFLTEEFPPRYIENYNKLTIGAAKADFFRYAILYKKGGIYLDIDSTVTKPFRMLIKEHDEAIISRERHDNLYVQWALIFNKDHKFLKETLEIMLDNIENHRYPNDVHATTGPTVFSKGIRQALREDSDIPFTIFDGIEFRGYLKFKYKLGKFFLYKNRSHHWKQQQMRQDIII</sequence>
<gene>
    <name evidence="2" type="ORF">DRF67_01575</name>
</gene>
<dbReference type="GO" id="GO:0016020">
    <property type="term" value="C:membrane"/>
    <property type="evidence" value="ECO:0007669"/>
    <property type="project" value="GOC"/>
</dbReference>
<dbReference type="PANTHER" id="PTHR32385">
    <property type="entry name" value="MANNOSYL PHOSPHORYLINOSITOL CERAMIDE SYNTHASE"/>
    <property type="match status" value="1"/>
</dbReference>
<protein>
    <submittedName>
        <fullName evidence="2">Glycosyl transferase</fullName>
    </submittedName>
</protein>
<dbReference type="EMBL" id="QNVV01000001">
    <property type="protein sequence ID" value="REC50245.1"/>
    <property type="molecule type" value="Genomic_DNA"/>
</dbReference>
<dbReference type="Proteomes" id="UP000256257">
    <property type="component" value="Unassembled WGS sequence"/>
</dbReference>
<dbReference type="OrthoDB" id="277808at2"/>
<accession>A0A3D9B996</accession>
<dbReference type="RefSeq" id="WP_115926071.1">
    <property type="nucleotide sequence ID" value="NZ_QNVV01000001.1"/>
</dbReference>
<dbReference type="GO" id="GO:0051999">
    <property type="term" value="P:mannosyl-inositol phosphorylceramide biosynthetic process"/>
    <property type="evidence" value="ECO:0007669"/>
    <property type="project" value="TreeGrafter"/>
</dbReference>
<dbReference type="SUPFAM" id="SSF53448">
    <property type="entry name" value="Nucleotide-diphospho-sugar transferases"/>
    <property type="match status" value="1"/>
</dbReference>
<name>A0A3D9B996_9FLAO</name>
<proteinExistence type="predicted"/>
<evidence type="ECO:0000313" key="3">
    <source>
        <dbReference type="Proteomes" id="UP000256257"/>
    </source>
</evidence>